<feature type="transmembrane region" description="Helical" evidence="1">
    <location>
        <begin position="20"/>
        <end position="36"/>
    </location>
</feature>
<keyword evidence="1" id="KW-0472">Membrane</keyword>
<evidence type="ECO:0000313" key="3">
    <source>
        <dbReference type="Proteomes" id="UP001175271"/>
    </source>
</evidence>
<dbReference type="EMBL" id="JAUCMV010000001">
    <property type="protein sequence ID" value="KAK0423065.1"/>
    <property type="molecule type" value="Genomic_DNA"/>
</dbReference>
<keyword evidence="3" id="KW-1185">Reference proteome</keyword>
<name>A0AA39M778_9BILA</name>
<proteinExistence type="predicted"/>
<evidence type="ECO:0000313" key="2">
    <source>
        <dbReference type="EMBL" id="KAK0423065.1"/>
    </source>
</evidence>
<sequence length="446" mass="51960">MKLLRLYIDRFSVTFNDLLVIWSTAAILALAVYVTLDKISLLDDNNDFLTQLNIHDEQFLRRFNSEVWRWIREHHKLRRSKGEETEFLMGMVYQHQENLARVTHFKSIAEMEAFRVNAAERTVLSALHLNASDTEVWKAAQTYLETISYIRILHLELRIAQFLSNIPSNAPQVVDSLINSDNVMSRSFKLKLPSVLLVKMETMSCKVEITPKIAKGICVFWVCTFTAVGIFYVLYTADEKPACEERQLLDQLNDMDAQFLGKFNRVFWKWEHWVPVSIYHQRGRAQNVGEVLVNMVADYKEEMKEFTGQKNPDEYRIQKAKRYLSFAMFSNASTEKIFDKTKTYLTSVASRRTIALEEFMARYIGTLNKDAPQIMDKILNNDTEVLKFANKHFWYELKLNNIPIIKRKCLSLKPNSNDVDTADLLENLKIGMILKTDDCFSSGDYM</sequence>
<keyword evidence="1" id="KW-1133">Transmembrane helix</keyword>
<dbReference type="AlphaFoldDB" id="A0AA39M778"/>
<evidence type="ECO:0000256" key="1">
    <source>
        <dbReference type="SAM" id="Phobius"/>
    </source>
</evidence>
<accession>A0AA39M778</accession>
<gene>
    <name evidence="2" type="ORF">QR680_007948</name>
</gene>
<organism evidence="2 3">
    <name type="scientific">Steinernema hermaphroditum</name>
    <dbReference type="NCBI Taxonomy" id="289476"/>
    <lineage>
        <taxon>Eukaryota</taxon>
        <taxon>Metazoa</taxon>
        <taxon>Ecdysozoa</taxon>
        <taxon>Nematoda</taxon>
        <taxon>Chromadorea</taxon>
        <taxon>Rhabditida</taxon>
        <taxon>Tylenchina</taxon>
        <taxon>Panagrolaimomorpha</taxon>
        <taxon>Strongyloidoidea</taxon>
        <taxon>Steinernematidae</taxon>
        <taxon>Steinernema</taxon>
    </lineage>
</organism>
<dbReference type="Proteomes" id="UP001175271">
    <property type="component" value="Unassembled WGS sequence"/>
</dbReference>
<protein>
    <submittedName>
        <fullName evidence="2">Uncharacterized protein</fullName>
    </submittedName>
</protein>
<keyword evidence="1" id="KW-0812">Transmembrane</keyword>
<comment type="caution">
    <text evidence="2">The sequence shown here is derived from an EMBL/GenBank/DDBJ whole genome shotgun (WGS) entry which is preliminary data.</text>
</comment>
<reference evidence="2" key="1">
    <citation type="submission" date="2023-06" db="EMBL/GenBank/DDBJ databases">
        <title>Genomic analysis of the entomopathogenic nematode Steinernema hermaphroditum.</title>
        <authorList>
            <person name="Schwarz E.M."/>
            <person name="Heppert J.K."/>
            <person name="Baniya A."/>
            <person name="Schwartz H.T."/>
            <person name="Tan C.-H."/>
            <person name="Antoshechkin I."/>
            <person name="Sternberg P.W."/>
            <person name="Goodrich-Blair H."/>
            <person name="Dillman A.R."/>
        </authorList>
    </citation>
    <scope>NUCLEOTIDE SEQUENCE</scope>
    <source>
        <strain evidence="2">PS9179</strain>
        <tissue evidence="2">Whole animal</tissue>
    </source>
</reference>